<sequence length="216" mass="23412">MPSRTNFCGSHRHDSGFGMTRVPVRNGFTLVEMMVALVLFAVIAGGAIGLLRFSVDAEISGRQVTERLADQRRFIAVWTADLAQAAARPVRDERGEAHPAMEQGAGGALIDLTRSGWDNPMGEARPSLQRVSWRVDGNRLVRVGLPFPDGATPPEPSAMLRISGAPVLRFRGAEGNWLDRWQGENATDLPTAVELLVPQTDGTTLRIVALVGANYQ</sequence>
<dbReference type="Proteomes" id="UP000283003">
    <property type="component" value="Unassembled WGS sequence"/>
</dbReference>
<dbReference type="EMBL" id="RXOL01000008">
    <property type="protein sequence ID" value="RVQ65309.1"/>
    <property type="molecule type" value="Genomic_DNA"/>
</dbReference>
<dbReference type="GO" id="GO:0015628">
    <property type="term" value="P:protein secretion by the type II secretion system"/>
    <property type="evidence" value="ECO:0007669"/>
    <property type="project" value="InterPro"/>
</dbReference>
<evidence type="ECO:0000256" key="5">
    <source>
        <dbReference type="ARBA" id="ARBA00022481"/>
    </source>
</evidence>
<comment type="similarity">
    <text evidence="2">Belongs to the GSP J family.</text>
</comment>
<proteinExistence type="inferred from homology"/>
<dbReference type="OrthoDB" id="9794345at2"/>
<keyword evidence="8 10" id="KW-1133">Transmembrane helix</keyword>
<dbReference type="GO" id="GO:0005886">
    <property type="term" value="C:plasma membrane"/>
    <property type="evidence" value="ECO:0007669"/>
    <property type="project" value="UniProtKB-SubCell"/>
</dbReference>
<evidence type="ECO:0000313" key="11">
    <source>
        <dbReference type="EMBL" id="RVQ65309.1"/>
    </source>
</evidence>
<dbReference type="SUPFAM" id="SSF54523">
    <property type="entry name" value="Pili subunits"/>
    <property type="match status" value="1"/>
</dbReference>
<dbReference type="NCBIfam" id="TIGR01711">
    <property type="entry name" value="gspJ"/>
    <property type="match status" value="1"/>
</dbReference>
<evidence type="ECO:0000256" key="2">
    <source>
        <dbReference type="ARBA" id="ARBA00011084"/>
    </source>
</evidence>
<evidence type="ECO:0000256" key="6">
    <source>
        <dbReference type="ARBA" id="ARBA00022519"/>
    </source>
</evidence>
<name>A0A437GUY1_9SPHN</name>
<dbReference type="Pfam" id="PF07963">
    <property type="entry name" value="N_methyl"/>
    <property type="match status" value="1"/>
</dbReference>
<gene>
    <name evidence="11" type="primary">gspJ</name>
    <name evidence="11" type="ORF">EKN06_13815</name>
</gene>
<reference evidence="11 12" key="1">
    <citation type="submission" date="2018-12" db="EMBL/GenBank/DDBJ databases">
        <title>Croceicoccus ponticola sp. nov., a lipolytic bacterium isolated from seawater.</title>
        <authorList>
            <person name="Yoon J.-H."/>
        </authorList>
    </citation>
    <scope>NUCLEOTIDE SEQUENCE [LARGE SCALE GENOMIC DNA]</scope>
    <source>
        <strain evidence="11 12">GM-16</strain>
    </source>
</reference>
<evidence type="ECO:0000256" key="10">
    <source>
        <dbReference type="SAM" id="Phobius"/>
    </source>
</evidence>
<evidence type="ECO:0000256" key="7">
    <source>
        <dbReference type="ARBA" id="ARBA00022692"/>
    </source>
</evidence>
<comment type="caution">
    <text evidence="11">The sequence shown here is derived from an EMBL/GenBank/DDBJ whole genome shotgun (WGS) entry which is preliminary data.</text>
</comment>
<evidence type="ECO:0000256" key="3">
    <source>
        <dbReference type="ARBA" id="ARBA00021539"/>
    </source>
</evidence>
<evidence type="ECO:0000256" key="4">
    <source>
        <dbReference type="ARBA" id="ARBA00022475"/>
    </source>
</evidence>
<keyword evidence="12" id="KW-1185">Reference proteome</keyword>
<dbReference type="PANTHER" id="PTHR39583">
    <property type="entry name" value="TYPE II SECRETION SYSTEM PROTEIN J-RELATED"/>
    <property type="match status" value="1"/>
</dbReference>
<dbReference type="InterPro" id="IPR012902">
    <property type="entry name" value="N_methyl_site"/>
</dbReference>
<dbReference type="InterPro" id="IPR045584">
    <property type="entry name" value="Pilin-like"/>
</dbReference>
<keyword evidence="7 10" id="KW-0812">Transmembrane</keyword>
<evidence type="ECO:0000256" key="1">
    <source>
        <dbReference type="ARBA" id="ARBA00004377"/>
    </source>
</evidence>
<dbReference type="PANTHER" id="PTHR39583:SF2">
    <property type="entry name" value="TYPE II SECRETION SYSTEM PROTEIN J"/>
    <property type="match status" value="1"/>
</dbReference>
<protein>
    <recommendedName>
        <fullName evidence="3">Type II secretion system protein J</fullName>
    </recommendedName>
</protein>
<evidence type="ECO:0000256" key="9">
    <source>
        <dbReference type="ARBA" id="ARBA00023136"/>
    </source>
</evidence>
<evidence type="ECO:0000313" key="12">
    <source>
        <dbReference type="Proteomes" id="UP000283003"/>
    </source>
</evidence>
<dbReference type="InterPro" id="IPR051621">
    <property type="entry name" value="T2SS_protein_J"/>
</dbReference>
<dbReference type="AlphaFoldDB" id="A0A437GUY1"/>
<feature type="transmembrane region" description="Helical" evidence="10">
    <location>
        <begin position="33"/>
        <end position="53"/>
    </location>
</feature>
<comment type="subcellular location">
    <subcellularLocation>
        <location evidence="1">Cell inner membrane</location>
        <topology evidence="1">Single-pass membrane protein</topology>
    </subcellularLocation>
</comment>
<accession>A0A437GUY1</accession>
<dbReference type="Pfam" id="PF11612">
    <property type="entry name" value="T2SSJ"/>
    <property type="match status" value="1"/>
</dbReference>
<dbReference type="GO" id="GO:0015627">
    <property type="term" value="C:type II protein secretion system complex"/>
    <property type="evidence" value="ECO:0007669"/>
    <property type="project" value="InterPro"/>
</dbReference>
<keyword evidence="6" id="KW-0997">Cell inner membrane</keyword>
<evidence type="ECO:0000256" key="8">
    <source>
        <dbReference type="ARBA" id="ARBA00022989"/>
    </source>
</evidence>
<dbReference type="Gene3D" id="3.10.610.10">
    <property type="entry name" value="GSPII I/J protein-like"/>
    <property type="match status" value="1"/>
</dbReference>
<dbReference type="InterPro" id="IPR010055">
    <property type="entry name" value="T2SS_protein-GspJ"/>
</dbReference>
<keyword evidence="4" id="KW-1003">Cell membrane</keyword>
<dbReference type="NCBIfam" id="TIGR02532">
    <property type="entry name" value="IV_pilin_GFxxxE"/>
    <property type="match status" value="1"/>
</dbReference>
<organism evidence="11 12">
    <name type="scientific">Croceicoccus ponticola</name>
    <dbReference type="NCBI Taxonomy" id="2217664"/>
    <lineage>
        <taxon>Bacteria</taxon>
        <taxon>Pseudomonadati</taxon>
        <taxon>Pseudomonadota</taxon>
        <taxon>Alphaproteobacteria</taxon>
        <taxon>Sphingomonadales</taxon>
        <taxon>Erythrobacteraceae</taxon>
        <taxon>Croceicoccus</taxon>
    </lineage>
</organism>
<keyword evidence="9 10" id="KW-0472">Membrane</keyword>
<keyword evidence="5" id="KW-0488">Methylation</keyword>